<dbReference type="PROSITE" id="PS51221">
    <property type="entry name" value="TTL"/>
    <property type="match status" value="1"/>
</dbReference>
<gene>
    <name evidence="9" type="ORF">MMEN_LOCUS16449</name>
</gene>
<keyword evidence="6" id="KW-0282">Flagellum</keyword>
<dbReference type="InterPro" id="IPR004344">
    <property type="entry name" value="TTL/TTLL_fam"/>
</dbReference>
<dbReference type="PANTHER" id="PTHR45870">
    <property type="entry name" value="TUBULIN MONOGLYCYLASE TTLL3"/>
    <property type="match status" value="1"/>
</dbReference>
<evidence type="ECO:0000256" key="2">
    <source>
        <dbReference type="ARBA" id="ARBA00022490"/>
    </source>
</evidence>
<evidence type="ECO:0000256" key="5">
    <source>
        <dbReference type="ARBA" id="ARBA00022840"/>
    </source>
</evidence>
<dbReference type="Gene3D" id="3.30.470.20">
    <property type="entry name" value="ATP-grasp fold, B domain"/>
    <property type="match status" value="1"/>
</dbReference>
<sequence length="986" mass="111412">PRDLISLLSSSSDCKLHTNDSPSSLRSLRLFLCMLHTRESHHNSRSGNCFHAYILIPESGWFCTLYLIFLFLIGVRGNYLEVGSATNARGKLHCRMPSLPAIKPDRLRTAKAVVEKALKLRKVFSVRGSYPVIRAALLARGWVERRLPSPVHRAPHCHGDEEEDDSYGNANPVLAEKVAEGEKDENLDYMYDLMSRLVRNETTYFYWTTRRDCIDCHFLQNDQMINHFANSGSFTTKVGLCMNLRNLQWFDAADPDSFFPRCYRLGAEDDRQAFIEDFRRTACTSLLQHVVETKREEVKYEEKTTSNYEPGESNDMEHRFVGPEMIDTALRVCQEFLSVLKHSDIDVTAETAPFVEEQQWTTFLRDYYMVVHKGVVIRDSGVFVERCQAMIDKLQEVCPQLDTDGLNNIWIIKPGAMSRGRGIMCMNRLDEILALVDANRSPMKESKWVVQKYLERPLLIYDTKFDLRQWFLITDWNPLTVWFYKECYIRFSTQPYSTKILDSSVHLCNNSIQRHFQPSCDRHPGVPADNMWSCSQFRSFLQGQGREKEWESVVVPGMQQAVVNALQTAQDFVEPRKASFGLYGADFMLGRDLRPWLLEINASPTMACSTPVTARLCRAVQIDTLRVVLDRRTNPNAYTGGFQLIYKQAAVEVPHCLGVNLMVEGAALRQPRPLPHRQTVTPNTPPTVHLPSVQSAPVEVGPGDGPSGQKPHTTMAFCPSEKENKERKAVQTYNSRKRECERRAEVQNAPCVRRSCHEALVVHTKPQKKAQSLGLSLSVNGASLVPRSLSFSLSPPLGMSGSSTTHGSHISQSFTPKMTFEPHHRISAQVCPLPSLEVRHLQPNKGTKTLIHRDSAFSSYPSIYRHQAFFHSQREKALTDAKESPRQDQYVRYVCLPELRTFNRSFALLQLWVAAALELILGGLDAGAFVPGLVFLLLDAGALPVAQRPLLLALGPVPLSVSVSLPLCSALGGAYARWMTGTQFLP</sequence>
<dbReference type="InterPro" id="IPR051437">
    <property type="entry name" value="TTLL_monoglycylase"/>
</dbReference>
<evidence type="ECO:0000256" key="3">
    <source>
        <dbReference type="ARBA" id="ARBA00022598"/>
    </source>
</evidence>
<dbReference type="Proteomes" id="UP000677803">
    <property type="component" value="Unassembled WGS sequence"/>
</dbReference>
<keyword evidence="5" id="KW-0067">ATP-binding</keyword>
<keyword evidence="2" id="KW-0963">Cytoplasm</keyword>
<dbReference type="SUPFAM" id="SSF56059">
    <property type="entry name" value="Glutathione synthetase ATP-binding domain-like"/>
    <property type="match status" value="1"/>
</dbReference>
<keyword evidence="4" id="KW-0547">Nucleotide-binding</keyword>
<evidence type="ECO:0000256" key="6">
    <source>
        <dbReference type="ARBA" id="ARBA00022846"/>
    </source>
</evidence>
<dbReference type="GO" id="GO:0005930">
    <property type="term" value="C:axoneme"/>
    <property type="evidence" value="ECO:0007669"/>
    <property type="project" value="TreeGrafter"/>
</dbReference>
<dbReference type="AlphaFoldDB" id="A0A8S4BMB7"/>
<name>A0A8S4BMB7_9TELE</name>
<dbReference type="PANTHER" id="PTHR45870:SF2">
    <property type="entry name" value="TUBULIN MONOGLYCYLASE TTLL3"/>
    <property type="match status" value="1"/>
</dbReference>
<feature type="non-terminal residue" evidence="9">
    <location>
        <position position="1"/>
    </location>
</feature>
<keyword evidence="6" id="KW-0966">Cell projection</keyword>
<keyword evidence="10" id="KW-1185">Reference proteome</keyword>
<accession>A0A8S4BMB7</accession>
<dbReference type="FunFam" id="3.30.470.20:FF:000032">
    <property type="entry name" value="tubulin monoglycylase TTLL3 isoform X2"/>
    <property type="match status" value="1"/>
</dbReference>
<comment type="catalytic activity">
    <reaction evidence="8">
        <text>L-glutamyl-[protein] + glycine + ATP = glycyl-L-glutamyl-[protein] + ADP + phosphate + H(+)</text>
        <dbReference type="Rhea" id="RHEA:67180"/>
        <dbReference type="Rhea" id="RHEA-COMP:10208"/>
        <dbReference type="Rhea" id="RHEA-COMP:17207"/>
        <dbReference type="ChEBI" id="CHEBI:15378"/>
        <dbReference type="ChEBI" id="CHEBI:29973"/>
        <dbReference type="ChEBI" id="CHEBI:30616"/>
        <dbReference type="ChEBI" id="CHEBI:43474"/>
        <dbReference type="ChEBI" id="CHEBI:57305"/>
        <dbReference type="ChEBI" id="CHEBI:167890"/>
        <dbReference type="ChEBI" id="CHEBI:456216"/>
    </reaction>
    <physiologicalReaction direction="left-to-right" evidence="8">
        <dbReference type="Rhea" id="RHEA:67181"/>
    </physiologicalReaction>
</comment>
<dbReference type="Pfam" id="PF03133">
    <property type="entry name" value="TTL"/>
    <property type="match status" value="1"/>
</dbReference>
<organism evidence="9 10">
    <name type="scientific">Menidia menidia</name>
    <name type="common">Atlantic silverside</name>
    <dbReference type="NCBI Taxonomy" id="238744"/>
    <lineage>
        <taxon>Eukaryota</taxon>
        <taxon>Metazoa</taxon>
        <taxon>Chordata</taxon>
        <taxon>Craniata</taxon>
        <taxon>Vertebrata</taxon>
        <taxon>Euteleostomi</taxon>
        <taxon>Actinopterygii</taxon>
        <taxon>Neopterygii</taxon>
        <taxon>Teleostei</taxon>
        <taxon>Neoteleostei</taxon>
        <taxon>Acanthomorphata</taxon>
        <taxon>Ovalentaria</taxon>
        <taxon>Atherinomorphae</taxon>
        <taxon>Atheriniformes</taxon>
        <taxon>Atherinopsidae</taxon>
        <taxon>Menidiinae</taxon>
        <taxon>Menidia</taxon>
    </lineage>
</organism>
<evidence type="ECO:0000256" key="8">
    <source>
        <dbReference type="ARBA" id="ARBA00048944"/>
    </source>
</evidence>
<protein>
    <submittedName>
        <fullName evidence="9">(Atlantic silverside) hypothetical protein</fullName>
    </submittedName>
</protein>
<keyword evidence="3" id="KW-0436">Ligase</keyword>
<dbReference type="GO" id="GO:0003341">
    <property type="term" value="P:cilium movement"/>
    <property type="evidence" value="ECO:0007669"/>
    <property type="project" value="TreeGrafter"/>
</dbReference>
<evidence type="ECO:0000256" key="4">
    <source>
        <dbReference type="ARBA" id="ARBA00022741"/>
    </source>
</evidence>
<evidence type="ECO:0000313" key="10">
    <source>
        <dbReference type="Proteomes" id="UP000677803"/>
    </source>
</evidence>
<comment type="caution">
    <text evidence="9">The sequence shown here is derived from an EMBL/GenBank/DDBJ whole genome shotgun (WGS) entry which is preliminary data.</text>
</comment>
<dbReference type="GO" id="GO:0060271">
    <property type="term" value="P:cilium assembly"/>
    <property type="evidence" value="ECO:0007669"/>
    <property type="project" value="TreeGrafter"/>
</dbReference>
<reference evidence="9" key="1">
    <citation type="submission" date="2021-05" db="EMBL/GenBank/DDBJ databases">
        <authorList>
            <person name="Tigano A."/>
        </authorList>
    </citation>
    <scope>NUCLEOTIDE SEQUENCE</scope>
</reference>
<keyword evidence="7" id="KW-0206">Cytoskeleton</keyword>
<dbReference type="GO" id="GO:0015630">
    <property type="term" value="C:microtubule cytoskeleton"/>
    <property type="evidence" value="ECO:0007669"/>
    <property type="project" value="TreeGrafter"/>
</dbReference>
<dbReference type="EMBL" id="CAJRST010033334">
    <property type="protein sequence ID" value="CAG5981932.1"/>
    <property type="molecule type" value="Genomic_DNA"/>
</dbReference>
<comment type="subcellular location">
    <subcellularLocation>
        <location evidence="1">Cytoplasm</location>
        <location evidence="1">Cytoskeleton</location>
        <location evidence="1">Flagellum axoneme</location>
    </subcellularLocation>
</comment>
<keyword evidence="6" id="KW-0969">Cilium</keyword>
<dbReference type="GO" id="GO:0070736">
    <property type="term" value="F:protein-glycine ligase activity, initiating"/>
    <property type="evidence" value="ECO:0007669"/>
    <property type="project" value="TreeGrafter"/>
</dbReference>
<evidence type="ECO:0000256" key="7">
    <source>
        <dbReference type="ARBA" id="ARBA00023212"/>
    </source>
</evidence>
<proteinExistence type="predicted"/>
<dbReference type="GO" id="GO:0005524">
    <property type="term" value="F:ATP binding"/>
    <property type="evidence" value="ECO:0007669"/>
    <property type="project" value="UniProtKB-KW"/>
</dbReference>
<evidence type="ECO:0000256" key="1">
    <source>
        <dbReference type="ARBA" id="ARBA00004611"/>
    </source>
</evidence>
<dbReference type="OrthoDB" id="202825at2759"/>
<evidence type="ECO:0000313" key="9">
    <source>
        <dbReference type="EMBL" id="CAG5981932.1"/>
    </source>
</evidence>